<name>A0AAI9I281_PROST</name>
<reference evidence="1" key="1">
    <citation type="submission" date="2024-02" db="EMBL/GenBank/DDBJ databases">
        <authorList>
            <consortium name="Clinical and Environmental Microbiology Branch: Whole genome sequencing antimicrobial resistance pathogens in the healthcare setting"/>
        </authorList>
    </citation>
    <scope>NUCLEOTIDE SEQUENCE</scope>
    <source>
        <strain evidence="1">2020GO-00142</strain>
    </source>
</reference>
<protein>
    <submittedName>
        <fullName evidence="1">Uncharacterized protein</fullName>
    </submittedName>
</protein>
<dbReference type="GO" id="GO:0003677">
    <property type="term" value="F:DNA binding"/>
    <property type="evidence" value="ECO:0007669"/>
    <property type="project" value="InterPro"/>
</dbReference>
<comment type="caution">
    <text evidence="1">The sequence shown here is derived from an EMBL/GenBank/DDBJ whole genome shotgun (WGS) entry which is preliminary data.</text>
</comment>
<evidence type="ECO:0000313" key="1">
    <source>
        <dbReference type="EMBL" id="EMP9433481.1"/>
    </source>
</evidence>
<gene>
    <name evidence="1" type="ORF">JRA39_002552</name>
</gene>
<sequence length="76" mass="8511">MKIYNPPHAGKLIIEILNKLNLSTTALAEKPGMTSSKNQKNIYINHDIIPLSTEDSSITLGGISTFWLNTQKYYSE</sequence>
<accession>A0AAI9I281</accession>
<organism evidence="1">
    <name type="scientific">Providencia stuartii</name>
    <dbReference type="NCBI Taxonomy" id="588"/>
    <lineage>
        <taxon>Bacteria</taxon>
        <taxon>Pseudomonadati</taxon>
        <taxon>Pseudomonadota</taxon>
        <taxon>Gammaproteobacteria</taxon>
        <taxon>Enterobacterales</taxon>
        <taxon>Morganellaceae</taxon>
        <taxon>Providencia</taxon>
    </lineage>
</organism>
<dbReference type="InterPro" id="IPR010982">
    <property type="entry name" value="Lambda_DNA-bd_dom_sf"/>
</dbReference>
<dbReference type="Gene3D" id="1.10.260.40">
    <property type="entry name" value="lambda repressor-like DNA-binding domains"/>
    <property type="match status" value="1"/>
</dbReference>
<proteinExistence type="predicted"/>
<dbReference type="AlphaFoldDB" id="A0AAI9I281"/>
<dbReference type="EMBL" id="AAZDVE040000019">
    <property type="protein sequence ID" value="EMP9433481.1"/>
    <property type="molecule type" value="Genomic_DNA"/>
</dbReference>